<accession>A0ABS1E8B5</accession>
<evidence type="ECO:0000313" key="2">
    <source>
        <dbReference type="EMBL" id="MBK1779824.1"/>
    </source>
</evidence>
<organism evidence="2 3">
    <name type="scientific">Advenella mandrilli</name>
    <dbReference type="NCBI Taxonomy" id="2800330"/>
    <lineage>
        <taxon>Bacteria</taxon>
        <taxon>Pseudomonadati</taxon>
        <taxon>Pseudomonadota</taxon>
        <taxon>Betaproteobacteria</taxon>
        <taxon>Burkholderiales</taxon>
        <taxon>Alcaligenaceae</taxon>
    </lineage>
</organism>
<feature type="signal peptide" evidence="1">
    <location>
        <begin position="1"/>
        <end position="21"/>
    </location>
</feature>
<gene>
    <name evidence="2" type="ORF">JHL22_01200</name>
</gene>
<keyword evidence="1" id="KW-0732">Signal</keyword>
<keyword evidence="3" id="KW-1185">Reference proteome</keyword>
<dbReference type="EMBL" id="JAENGP010000001">
    <property type="protein sequence ID" value="MBK1779824.1"/>
    <property type="molecule type" value="Genomic_DNA"/>
</dbReference>
<proteinExistence type="predicted"/>
<protein>
    <recommendedName>
        <fullName evidence="4">DUF2330 domain-containing protein</fullName>
    </recommendedName>
</protein>
<dbReference type="RefSeq" id="WP_200232924.1">
    <property type="nucleotide sequence ID" value="NZ_JAENGP010000001.1"/>
</dbReference>
<evidence type="ECO:0000313" key="3">
    <source>
        <dbReference type="Proteomes" id="UP000635316"/>
    </source>
</evidence>
<name>A0ABS1E8B5_9BURK</name>
<comment type="caution">
    <text evidence="2">The sequence shown here is derived from an EMBL/GenBank/DDBJ whole genome shotgun (WGS) entry which is preliminary data.</text>
</comment>
<evidence type="ECO:0000256" key="1">
    <source>
        <dbReference type="SAM" id="SignalP"/>
    </source>
</evidence>
<evidence type="ECO:0008006" key="4">
    <source>
        <dbReference type="Google" id="ProtNLM"/>
    </source>
</evidence>
<reference evidence="2 3" key="1">
    <citation type="submission" date="2020-12" db="EMBL/GenBank/DDBJ databases">
        <authorList>
            <person name="Lu T."/>
            <person name="Wang Q."/>
            <person name="Han X."/>
        </authorList>
    </citation>
    <scope>NUCLEOTIDE SEQUENCE [LARGE SCALE GENOMIC DNA]</scope>
    <source>
        <strain evidence="2 3">WQ 585</strain>
    </source>
</reference>
<feature type="chain" id="PRO_5047131797" description="DUF2330 domain-containing protein" evidence="1">
    <location>
        <begin position="22"/>
        <end position="317"/>
    </location>
</feature>
<dbReference type="Proteomes" id="UP000635316">
    <property type="component" value="Unassembled WGS sequence"/>
</dbReference>
<sequence>MSTRLILGVTGLFLLAGPTAASQVYQQALAALDVNAREFVQAQDYVIVDPDSLTGDHYYSKRNFPGAPNGRASISLPDADLDPITRAILLFDAKEASLPHARYRVAYSMNASSEVPEARQDYVEVTRYNVGPARRNELLAFVPEAQVAAPAEFGVGPNVSWRFVMAPVMGTRAGLLHASRKEIPDAQAQAADCLGEPCLGLVDPVGPNMDWMPVQQAPLAPPAYAGKSDGDVARPARVIEELWASMSSDGMDDMPYTKDQPPFVLVVSWNTAGQDVAVSGLARQFPVMDDSVSEIWTQRYEVAQSPASFSSLYVPRD</sequence>